<reference evidence="2 3" key="1">
    <citation type="journal article" date="2016" name="Nat. Commun.">
        <title>Thousands of microbial genomes shed light on interconnected biogeochemical processes in an aquifer system.</title>
        <authorList>
            <person name="Anantharaman K."/>
            <person name="Brown C.T."/>
            <person name="Hug L.A."/>
            <person name="Sharon I."/>
            <person name="Castelle C.J."/>
            <person name="Probst A.J."/>
            <person name="Thomas B.C."/>
            <person name="Singh A."/>
            <person name="Wilkins M.J."/>
            <person name="Karaoz U."/>
            <person name="Brodie E.L."/>
            <person name="Williams K.H."/>
            <person name="Hubbard S.S."/>
            <person name="Banfield J.F."/>
        </authorList>
    </citation>
    <scope>NUCLEOTIDE SEQUENCE [LARGE SCALE GENOMIC DNA]</scope>
</reference>
<proteinExistence type="predicted"/>
<gene>
    <name evidence="2" type="ORF">A2175_00450</name>
</gene>
<name>A0A1G2DYQ8_9BACT</name>
<feature type="transmembrane region" description="Helical" evidence="1">
    <location>
        <begin position="35"/>
        <end position="55"/>
    </location>
</feature>
<sequence>MNSGFVDINSILNPSNLRILFENALMIPALVIKTIWSAWPLFIIVFGIIIILIIIRQKNRKN</sequence>
<keyword evidence="1" id="KW-0812">Transmembrane</keyword>
<protein>
    <submittedName>
        <fullName evidence="2">Uncharacterized protein</fullName>
    </submittedName>
</protein>
<keyword evidence="1" id="KW-1133">Transmembrane helix</keyword>
<evidence type="ECO:0000313" key="2">
    <source>
        <dbReference type="EMBL" id="OGZ18744.1"/>
    </source>
</evidence>
<comment type="caution">
    <text evidence="2">The sequence shown here is derived from an EMBL/GenBank/DDBJ whole genome shotgun (WGS) entry which is preliminary data.</text>
</comment>
<evidence type="ECO:0000313" key="3">
    <source>
        <dbReference type="Proteomes" id="UP000176755"/>
    </source>
</evidence>
<evidence type="ECO:0000256" key="1">
    <source>
        <dbReference type="SAM" id="Phobius"/>
    </source>
</evidence>
<dbReference type="AlphaFoldDB" id="A0A1G2DYQ8"/>
<dbReference type="STRING" id="1801663.A2175_00450"/>
<accession>A0A1G2DYQ8</accession>
<dbReference type="EMBL" id="MHLY01000007">
    <property type="protein sequence ID" value="OGZ18744.1"/>
    <property type="molecule type" value="Genomic_DNA"/>
</dbReference>
<organism evidence="2 3">
    <name type="scientific">Candidatus Nealsonbacteria bacterium RBG_13_42_11</name>
    <dbReference type="NCBI Taxonomy" id="1801663"/>
    <lineage>
        <taxon>Bacteria</taxon>
        <taxon>Candidatus Nealsoniibacteriota</taxon>
    </lineage>
</organism>
<dbReference type="Proteomes" id="UP000176755">
    <property type="component" value="Unassembled WGS sequence"/>
</dbReference>
<keyword evidence="1" id="KW-0472">Membrane</keyword>